<sequence length="260" mass="29249">MEEGKYSHYAVREGRMKGVYTSWEDCAAQVLGYKGAQFKGFKKLEEALAYMNKRSDRKGKGKSVTATSTAAEQLHPHMAKLGMGTLRTLATQGGSSSGDGSVLTGTFEDVDYVHETQGGGFLIMEDMEFYLLRACHKLECGLPKIDRKVLYDNCGEKLFAFKAGLRCEEKGIEVYAESCYCPDEARSRQDVAYKILEKLLIQTGHSISDFNYRKLCLAQQRIEELEGIQDSALAERLLQAESKCEFLQNQLEIYQKHLGF</sequence>
<comment type="caution">
    <text evidence="2">The sequence shown here is derived from an EMBL/GenBank/DDBJ whole genome shotgun (WGS) entry which is preliminary data.</text>
</comment>
<accession>A0ABU6WMD5</accession>
<dbReference type="InterPro" id="IPR011320">
    <property type="entry name" value="RNase_H1_N"/>
</dbReference>
<dbReference type="InterPro" id="IPR037056">
    <property type="entry name" value="RNase_H1_N_sf"/>
</dbReference>
<dbReference type="Proteomes" id="UP001341840">
    <property type="component" value="Unassembled WGS sequence"/>
</dbReference>
<gene>
    <name evidence="2" type="ORF">PIB30_066757</name>
</gene>
<dbReference type="Gene3D" id="3.40.970.10">
    <property type="entry name" value="Ribonuclease H1, N-terminal domain"/>
    <property type="match status" value="1"/>
</dbReference>
<evidence type="ECO:0000259" key="1">
    <source>
        <dbReference type="Pfam" id="PF01693"/>
    </source>
</evidence>
<dbReference type="EMBL" id="JASCZI010181928">
    <property type="protein sequence ID" value="MED6186449.1"/>
    <property type="molecule type" value="Genomic_DNA"/>
</dbReference>
<protein>
    <recommendedName>
        <fullName evidence="1">Ribonuclease H1 N-terminal domain-containing protein</fullName>
    </recommendedName>
</protein>
<feature type="domain" description="Ribonuclease H1 N-terminal" evidence="1">
    <location>
        <begin position="9"/>
        <end position="50"/>
    </location>
</feature>
<dbReference type="SUPFAM" id="SSF55658">
    <property type="entry name" value="L9 N-domain-like"/>
    <property type="match status" value="1"/>
</dbReference>
<evidence type="ECO:0000313" key="3">
    <source>
        <dbReference type="Proteomes" id="UP001341840"/>
    </source>
</evidence>
<evidence type="ECO:0000313" key="2">
    <source>
        <dbReference type="EMBL" id="MED6186449.1"/>
    </source>
</evidence>
<proteinExistence type="predicted"/>
<organism evidence="2 3">
    <name type="scientific">Stylosanthes scabra</name>
    <dbReference type="NCBI Taxonomy" id="79078"/>
    <lineage>
        <taxon>Eukaryota</taxon>
        <taxon>Viridiplantae</taxon>
        <taxon>Streptophyta</taxon>
        <taxon>Embryophyta</taxon>
        <taxon>Tracheophyta</taxon>
        <taxon>Spermatophyta</taxon>
        <taxon>Magnoliopsida</taxon>
        <taxon>eudicotyledons</taxon>
        <taxon>Gunneridae</taxon>
        <taxon>Pentapetalae</taxon>
        <taxon>rosids</taxon>
        <taxon>fabids</taxon>
        <taxon>Fabales</taxon>
        <taxon>Fabaceae</taxon>
        <taxon>Papilionoideae</taxon>
        <taxon>50 kb inversion clade</taxon>
        <taxon>dalbergioids sensu lato</taxon>
        <taxon>Dalbergieae</taxon>
        <taxon>Pterocarpus clade</taxon>
        <taxon>Stylosanthes</taxon>
    </lineage>
</organism>
<dbReference type="Pfam" id="PF01693">
    <property type="entry name" value="Cauli_VI"/>
    <property type="match status" value="1"/>
</dbReference>
<name>A0ABU6WMD5_9FABA</name>
<keyword evidence="3" id="KW-1185">Reference proteome</keyword>
<reference evidence="2 3" key="1">
    <citation type="journal article" date="2023" name="Plants (Basel)">
        <title>Bridging the Gap: Combining Genomics and Transcriptomics Approaches to Understand Stylosanthes scabra, an Orphan Legume from the Brazilian Caatinga.</title>
        <authorList>
            <person name="Ferreira-Neto J.R.C."/>
            <person name="da Silva M.D."/>
            <person name="Binneck E."/>
            <person name="de Melo N.F."/>
            <person name="da Silva R.H."/>
            <person name="de Melo A.L.T.M."/>
            <person name="Pandolfi V."/>
            <person name="Bustamante F.O."/>
            <person name="Brasileiro-Vidal A.C."/>
            <person name="Benko-Iseppon A.M."/>
        </authorList>
    </citation>
    <scope>NUCLEOTIDE SEQUENCE [LARGE SCALE GENOMIC DNA]</scope>
    <source>
        <tissue evidence="2">Leaves</tissue>
    </source>
</reference>
<dbReference type="InterPro" id="IPR009027">
    <property type="entry name" value="Ribosomal_bL9/RNase_H1_N"/>
</dbReference>